<keyword evidence="1" id="KW-0732">Signal</keyword>
<evidence type="ECO:0000313" key="3">
    <source>
        <dbReference type="EMBL" id="CDS23928.1"/>
    </source>
</evidence>
<dbReference type="GO" id="GO:0005179">
    <property type="term" value="F:hormone activity"/>
    <property type="evidence" value="ECO:0007669"/>
    <property type="project" value="InterPro"/>
</dbReference>
<reference evidence="3" key="2">
    <citation type="submission" date="2014-06" db="EMBL/GenBank/DDBJ databases">
        <authorList>
            <person name="Aslett M."/>
        </authorList>
    </citation>
    <scope>NUCLEOTIDE SEQUENCE</scope>
</reference>
<reference evidence="3 4" key="1">
    <citation type="journal article" date="2013" name="Nature">
        <title>The genomes of four tapeworm species reveal adaptations to parasitism.</title>
        <authorList>
            <person name="Tsai I.J."/>
            <person name="Zarowiecki M."/>
            <person name="Holroyd N."/>
            <person name="Garciarrubio A."/>
            <person name="Sanchez-Flores A."/>
            <person name="Brooks K.L."/>
            <person name="Tracey A."/>
            <person name="Bobes R.J."/>
            <person name="Fragoso G."/>
            <person name="Sciutto E."/>
            <person name="Aslett M."/>
            <person name="Beasley H."/>
            <person name="Bennett H.M."/>
            <person name="Cai J."/>
            <person name="Camicia F."/>
            <person name="Clark R."/>
            <person name="Cucher M."/>
            <person name="De Silva N."/>
            <person name="Day T.A."/>
            <person name="Deplazes P."/>
            <person name="Estrada K."/>
            <person name="Fernandez C."/>
            <person name="Holland P.W."/>
            <person name="Hou J."/>
            <person name="Hu S."/>
            <person name="Huckvale T."/>
            <person name="Hung S.S."/>
            <person name="Kamenetzky L."/>
            <person name="Keane J.A."/>
            <person name="Kiss F."/>
            <person name="Koziol U."/>
            <person name="Lambert O."/>
            <person name="Liu K."/>
            <person name="Luo X."/>
            <person name="Luo Y."/>
            <person name="Macchiaroli N."/>
            <person name="Nichol S."/>
            <person name="Paps J."/>
            <person name="Parkinson J."/>
            <person name="Pouchkina-Stantcheva N."/>
            <person name="Riddiford N."/>
            <person name="Rosenzvit M."/>
            <person name="Salinas G."/>
            <person name="Wasmuth J.D."/>
            <person name="Zamanian M."/>
            <person name="Zheng Y."/>
            <person name="Cai X."/>
            <person name="Soberon X."/>
            <person name="Olson P.D."/>
            <person name="Laclette J.P."/>
            <person name="Brehm K."/>
            <person name="Berriman M."/>
            <person name="Garciarrubio A."/>
            <person name="Bobes R.J."/>
            <person name="Fragoso G."/>
            <person name="Sanchez-Flores A."/>
            <person name="Estrada K."/>
            <person name="Cevallos M.A."/>
            <person name="Morett E."/>
            <person name="Gonzalez V."/>
            <person name="Portillo T."/>
            <person name="Ochoa-Leyva A."/>
            <person name="Jose M.V."/>
            <person name="Sciutto E."/>
            <person name="Landa A."/>
            <person name="Jimenez L."/>
            <person name="Valdes V."/>
            <person name="Carrero J.C."/>
            <person name="Larralde C."/>
            <person name="Morales-Montor J."/>
            <person name="Limon-Lason J."/>
            <person name="Soberon X."/>
            <person name="Laclette J.P."/>
        </authorList>
    </citation>
    <scope>NUCLEOTIDE SEQUENCE [LARGE SCALE GENOMIC DNA]</scope>
</reference>
<proteinExistence type="predicted"/>
<name>A0A068X1R9_ECHGR</name>
<dbReference type="EMBL" id="LK028595">
    <property type="protein sequence ID" value="CDS23928.1"/>
    <property type="molecule type" value="Genomic_DNA"/>
</dbReference>
<dbReference type="SUPFAM" id="SSF56994">
    <property type="entry name" value="Insulin-like"/>
    <property type="match status" value="1"/>
</dbReference>
<dbReference type="Pfam" id="PF00049">
    <property type="entry name" value="Insulin"/>
    <property type="match status" value="1"/>
</dbReference>
<dbReference type="Proteomes" id="UP000492820">
    <property type="component" value="Unassembled WGS sequence"/>
</dbReference>
<feature type="domain" description="Insulin-like" evidence="2">
    <location>
        <begin position="82"/>
        <end position="165"/>
    </location>
</feature>
<organism evidence="3">
    <name type="scientific">Echinococcus granulosus</name>
    <name type="common">Hydatid tapeworm</name>
    <dbReference type="NCBI Taxonomy" id="6210"/>
    <lineage>
        <taxon>Eukaryota</taxon>
        <taxon>Metazoa</taxon>
        <taxon>Spiralia</taxon>
        <taxon>Lophotrochozoa</taxon>
        <taxon>Platyhelminthes</taxon>
        <taxon>Cestoda</taxon>
        <taxon>Eucestoda</taxon>
        <taxon>Cyclophyllidea</taxon>
        <taxon>Taeniidae</taxon>
        <taxon>Echinococcus</taxon>
        <taxon>Echinococcus granulosus group</taxon>
    </lineage>
</organism>
<sequence length="266" mass="30675">MHSPFHPSVADPPTIFPHSTVTTNPASPHLLILAMLMTLSLVNSSPLPSDLESGVNYVDQKTILVPSFEMDKRNNVSDPRRIMCGYQLIVNLKMQCGDRGTYSPYERGPRIKRGLRLGRPAPLYSPLKSRGRKHDDFCSIYLRYEPYTIVTECCCRGCTRRFLEQHLYRSRLIPLCKKPCRLICQITLHLKLNKLIKIWCGFLQNSNFYQPKGAVRRLLHFQESEVMLPNFTCFEGCVCIQKVVNFKLEYASEFGEEVFNFTWSIS</sequence>
<reference evidence="5" key="3">
    <citation type="submission" date="2020-10" db="UniProtKB">
        <authorList>
            <consortium name="WormBaseParasite"/>
        </authorList>
    </citation>
    <scope>IDENTIFICATION</scope>
</reference>
<evidence type="ECO:0000313" key="5">
    <source>
        <dbReference type="WBParaSite" id="EgrG_000045300"/>
    </source>
</evidence>
<protein>
    <submittedName>
        <fullName evidence="3 5">Insulin IGF relaxin</fullName>
    </submittedName>
</protein>
<dbReference type="Gene3D" id="1.10.100.10">
    <property type="entry name" value="Insulin-like"/>
    <property type="match status" value="1"/>
</dbReference>
<evidence type="ECO:0000256" key="1">
    <source>
        <dbReference type="SAM" id="SignalP"/>
    </source>
</evidence>
<dbReference type="InterPro" id="IPR016179">
    <property type="entry name" value="Insulin-like"/>
</dbReference>
<gene>
    <name evidence="3" type="ORF">EgrG_000045300</name>
</gene>
<accession>A0A068X1R9</accession>
<dbReference type="OrthoDB" id="6277438at2759"/>
<evidence type="ECO:0000259" key="2">
    <source>
        <dbReference type="Pfam" id="PF00049"/>
    </source>
</evidence>
<evidence type="ECO:0000313" key="4">
    <source>
        <dbReference type="Proteomes" id="UP000492820"/>
    </source>
</evidence>
<dbReference type="InterPro" id="IPR036438">
    <property type="entry name" value="Insulin-like_sf"/>
</dbReference>
<feature type="chain" id="PRO_5036289549" evidence="1">
    <location>
        <begin position="45"/>
        <end position="266"/>
    </location>
</feature>
<feature type="signal peptide" evidence="1">
    <location>
        <begin position="1"/>
        <end position="44"/>
    </location>
</feature>
<dbReference type="WBParaSite" id="EgrG_000045300">
    <property type="protein sequence ID" value="EgrG_000045300"/>
    <property type="gene ID" value="EgrG_000045300"/>
</dbReference>
<dbReference type="GO" id="GO:0005576">
    <property type="term" value="C:extracellular region"/>
    <property type="evidence" value="ECO:0007669"/>
    <property type="project" value="InterPro"/>
</dbReference>
<dbReference type="AlphaFoldDB" id="A0A068X1R9"/>